<proteinExistence type="predicted"/>
<reference evidence="1" key="1">
    <citation type="journal article" date="2015" name="Nature">
        <title>Complex archaea that bridge the gap between prokaryotes and eukaryotes.</title>
        <authorList>
            <person name="Spang A."/>
            <person name="Saw J.H."/>
            <person name="Jorgensen S.L."/>
            <person name="Zaremba-Niedzwiedzka K."/>
            <person name="Martijn J."/>
            <person name="Lind A.E."/>
            <person name="van Eijk R."/>
            <person name="Schleper C."/>
            <person name="Guy L."/>
            <person name="Ettema T.J."/>
        </authorList>
    </citation>
    <scope>NUCLEOTIDE SEQUENCE</scope>
</reference>
<name>A0A0F8XFU8_9ZZZZ</name>
<accession>A0A0F8XFU8</accession>
<dbReference type="EMBL" id="LAZR01059451">
    <property type="protein sequence ID" value="KKK67758.1"/>
    <property type="molecule type" value="Genomic_DNA"/>
</dbReference>
<protein>
    <submittedName>
        <fullName evidence="1">Uncharacterized protein</fullName>
    </submittedName>
</protein>
<organism evidence="1">
    <name type="scientific">marine sediment metagenome</name>
    <dbReference type="NCBI Taxonomy" id="412755"/>
    <lineage>
        <taxon>unclassified sequences</taxon>
        <taxon>metagenomes</taxon>
        <taxon>ecological metagenomes</taxon>
    </lineage>
</organism>
<dbReference type="AlphaFoldDB" id="A0A0F8XFU8"/>
<comment type="caution">
    <text evidence="1">The sequence shown here is derived from an EMBL/GenBank/DDBJ whole genome shotgun (WGS) entry which is preliminary data.</text>
</comment>
<sequence>MRNAYTGEEVPTAIPTCIYEGYTDARRISTRHERRLYHGAFRHAGWKAGNWLGRLLGGARREIRYQQTESNRRWGL</sequence>
<evidence type="ECO:0000313" key="1">
    <source>
        <dbReference type="EMBL" id="KKK67758.1"/>
    </source>
</evidence>
<gene>
    <name evidence="1" type="ORF">LCGC14_2950880</name>
</gene>